<protein>
    <submittedName>
        <fullName evidence="1">5161_t:CDS:1</fullName>
    </submittedName>
</protein>
<accession>A0A9N9P0V2</accession>
<dbReference type="Proteomes" id="UP000789396">
    <property type="component" value="Unassembled WGS sequence"/>
</dbReference>
<name>A0A9N9P0V2_9GLOM</name>
<evidence type="ECO:0000313" key="1">
    <source>
        <dbReference type="EMBL" id="CAG8777708.1"/>
    </source>
</evidence>
<feature type="non-terminal residue" evidence="1">
    <location>
        <position position="1"/>
    </location>
</feature>
<dbReference type="EMBL" id="CAJVPZ010050524">
    <property type="protein sequence ID" value="CAG8777708.1"/>
    <property type="molecule type" value="Genomic_DNA"/>
</dbReference>
<sequence length="69" mass="8286">PTAYATFGEILEDSNWGAKHYLHNQKTFVMIHHNRQSRNLLKTYKQHPISHINNQTLIKKQQFKKKKQE</sequence>
<proteinExistence type="predicted"/>
<keyword evidence="2" id="KW-1185">Reference proteome</keyword>
<gene>
    <name evidence="1" type="ORF">RFULGI_LOCUS15549</name>
</gene>
<dbReference type="AlphaFoldDB" id="A0A9N9P0V2"/>
<comment type="caution">
    <text evidence="1">The sequence shown here is derived from an EMBL/GenBank/DDBJ whole genome shotgun (WGS) entry which is preliminary data.</text>
</comment>
<evidence type="ECO:0000313" key="2">
    <source>
        <dbReference type="Proteomes" id="UP000789396"/>
    </source>
</evidence>
<reference evidence="1" key="1">
    <citation type="submission" date="2021-06" db="EMBL/GenBank/DDBJ databases">
        <authorList>
            <person name="Kallberg Y."/>
            <person name="Tangrot J."/>
            <person name="Rosling A."/>
        </authorList>
    </citation>
    <scope>NUCLEOTIDE SEQUENCE</scope>
    <source>
        <strain evidence="1">IN212</strain>
    </source>
</reference>
<feature type="non-terminal residue" evidence="1">
    <location>
        <position position="69"/>
    </location>
</feature>
<organism evidence="1 2">
    <name type="scientific">Racocetra fulgida</name>
    <dbReference type="NCBI Taxonomy" id="60492"/>
    <lineage>
        <taxon>Eukaryota</taxon>
        <taxon>Fungi</taxon>
        <taxon>Fungi incertae sedis</taxon>
        <taxon>Mucoromycota</taxon>
        <taxon>Glomeromycotina</taxon>
        <taxon>Glomeromycetes</taxon>
        <taxon>Diversisporales</taxon>
        <taxon>Gigasporaceae</taxon>
        <taxon>Racocetra</taxon>
    </lineage>
</organism>